<organism evidence="2 3">
    <name type="scientific">Cnephaeus nilssonii</name>
    <name type="common">Northern bat</name>
    <name type="synonym">Eptesicus nilssonii</name>
    <dbReference type="NCBI Taxonomy" id="3371016"/>
    <lineage>
        <taxon>Eukaryota</taxon>
        <taxon>Metazoa</taxon>
        <taxon>Chordata</taxon>
        <taxon>Craniata</taxon>
        <taxon>Vertebrata</taxon>
        <taxon>Euteleostomi</taxon>
        <taxon>Mammalia</taxon>
        <taxon>Eutheria</taxon>
        <taxon>Laurasiatheria</taxon>
        <taxon>Chiroptera</taxon>
        <taxon>Yangochiroptera</taxon>
        <taxon>Vespertilionidae</taxon>
        <taxon>Cnephaeus</taxon>
    </lineage>
</organism>
<dbReference type="Proteomes" id="UP001177744">
    <property type="component" value="Unassembled WGS sequence"/>
</dbReference>
<dbReference type="PROSITE" id="PS50853">
    <property type="entry name" value="FN3"/>
    <property type="match status" value="1"/>
</dbReference>
<dbReference type="SUPFAM" id="SSF49265">
    <property type="entry name" value="Fibronectin type III"/>
    <property type="match status" value="1"/>
</dbReference>
<reference evidence="2" key="1">
    <citation type="submission" date="2023-06" db="EMBL/GenBank/DDBJ databases">
        <title>Reference genome for the Northern bat (Eptesicus nilssonii), a most northern bat species.</title>
        <authorList>
            <person name="Laine V.N."/>
            <person name="Pulliainen A.T."/>
            <person name="Lilley T.M."/>
        </authorList>
    </citation>
    <scope>NUCLEOTIDE SEQUENCE</scope>
    <source>
        <strain evidence="2">BLF_Eptnil</strain>
        <tissue evidence="2">Kidney</tissue>
    </source>
</reference>
<evidence type="ECO:0000259" key="1">
    <source>
        <dbReference type="PROSITE" id="PS50853"/>
    </source>
</evidence>
<dbReference type="EMBL" id="JAULJE010000020">
    <property type="protein sequence ID" value="KAK1330876.1"/>
    <property type="molecule type" value="Genomic_DNA"/>
</dbReference>
<dbReference type="InterPro" id="IPR003961">
    <property type="entry name" value="FN3_dom"/>
</dbReference>
<dbReference type="CDD" id="cd00063">
    <property type="entry name" value="FN3"/>
    <property type="match status" value="1"/>
</dbReference>
<accession>A0AA40HHP6</accession>
<dbReference type="InterPro" id="IPR013783">
    <property type="entry name" value="Ig-like_fold"/>
</dbReference>
<dbReference type="AlphaFoldDB" id="A0AA40HHP6"/>
<dbReference type="InterPro" id="IPR036116">
    <property type="entry name" value="FN3_sf"/>
</dbReference>
<feature type="domain" description="Fibronectin type-III" evidence="1">
    <location>
        <begin position="28"/>
        <end position="82"/>
    </location>
</feature>
<protein>
    <recommendedName>
        <fullName evidence="1">Fibronectin type-III domain-containing protein</fullName>
    </recommendedName>
</protein>
<evidence type="ECO:0000313" key="3">
    <source>
        <dbReference type="Proteomes" id="UP001177744"/>
    </source>
</evidence>
<sequence length="82" mass="8597">MTVYNAVGEGPLSAPQEVFVGEAVPTMAPRNVAVHGPTATQLDVTWEPPPPESQNGDIQGYKVRALWPRRGSGGKGQAGAWG</sequence>
<comment type="caution">
    <text evidence="2">The sequence shown here is derived from an EMBL/GenBank/DDBJ whole genome shotgun (WGS) entry which is preliminary data.</text>
</comment>
<name>A0AA40HHP6_CNENI</name>
<keyword evidence="3" id="KW-1185">Reference proteome</keyword>
<dbReference type="Gene3D" id="2.60.40.10">
    <property type="entry name" value="Immunoglobulins"/>
    <property type="match status" value="1"/>
</dbReference>
<dbReference type="Pfam" id="PF00041">
    <property type="entry name" value="fn3"/>
    <property type="match status" value="1"/>
</dbReference>
<proteinExistence type="predicted"/>
<evidence type="ECO:0000313" key="2">
    <source>
        <dbReference type="EMBL" id="KAK1330876.1"/>
    </source>
</evidence>
<gene>
    <name evidence="2" type="ORF">QTO34_008818</name>
</gene>